<evidence type="ECO:0000256" key="3">
    <source>
        <dbReference type="SAM" id="Coils"/>
    </source>
</evidence>
<keyword evidence="3" id="KW-0175">Coiled coil</keyword>
<feature type="coiled-coil region" evidence="3">
    <location>
        <begin position="1218"/>
        <end position="1252"/>
    </location>
</feature>
<dbReference type="VEuPathDB" id="ToxoDB:EAH_00000960"/>
<dbReference type="InterPro" id="IPR051558">
    <property type="entry name" value="Metallophosphoesterase_PAP"/>
</dbReference>
<keyword evidence="5" id="KW-0472">Membrane</keyword>
<feature type="transmembrane region" description="Helical" evidence="5">
    <location>
        <begin position="20"/>
        <end position="40"/>
    </location>
</feature>
<dbReference type="OrthoDB" id="411211at2759"/>
<dbReference type="Gene3D" id="3.60.21.10">
    <property type="match status" value="1"/>
</dbReference>
<dbReference type="PANTHER" id="PTHR10161:SF14">
    <property type="entry name" value="TARTRATE-RESISTANT ACID PHOSPHATASE TYPE 5"/>
    <property type="match status" value="1"/>
</dbReference>
<keyword evidence="1" id="KW-0732">Signal</keyword>
<dbReference type="EMBL" id="HG670841">
    <property type="protein sequence ID" value="CDI78241.1"/>
    <property type="molecule type" value="Genomic_DNA"/>
</dbReference>
<proteinExistence type="predicted"/>
<feature type="compositionally biased region" description="Polar residues" evidence="4">
    <location>
        <begin position="1358"/>
        <end position="1384"/>
    </location>
</feature>
<sequence>MNLTGRSSLWRGGLNSQFPLSLRLISLSSLLIHLFLLISWPPLSAAVRSPLLGVHDGSTVGRGLGGPRGPGLTPRRLLIGWTLRKFFFVKTPETLLAERARSLRAMAPGCDYGLQFLYSAVMVAGKHTAARSALIDTSMEDIMVAFFRMGGFESNRFPLQWYAIETALLRSHARAIQMALRRQQAEQQDYENDPDREKPLDLTVPEYVWMLGQQSRDAEWFFDGSTFHKRGDYSIPEKLTDRDIGFMKSVPFNIIRVARGIERETPTKTVAHLIEELRQRGVTTLNDIFVKTNFLDLVFSTGVMDEMLLQADILSEYISNWEAFKANELTPPSIPLGSGLPDLLKTLTSKKTTKEKYPKCPTMGCYVDSVWTQRAEHPIDKEDKQKDPNEEKKKDHSSESFTELLIKKTTANSLKVVAIGNTGQAKYDKTRGFWNRLKGALKLNELEETVQAMKSWHEREGVDIALGLGDFLKPPGMLSVREPGLKEKWRDIFVEDAGLNVPWYMVNGEAETMVSRSTPYRYHYTRQDLNYHNPNWMHKSVFTMVANLTTASGGTEDQEFTVHLISIDTWALFGGTPFYDNLGQYQNNMIALSNALYHSAKAKADWIIVQGHHPLTSTGAEAEEARLTYIDDMVKASRPRGPEHRLVDLLTSYQVDAYVSGHDDVMEYITMADLDKNSTLAFITSGGGTRIMSGIMGRGWLGKIRGRLFPLLCWSGRRIFYKLDPGGCKPSEKDQALAYKFYAPQGPNWKITVKERILNTTGFASLKFTKDFLIVDFISSSTGKPTGKKLHKQTNKAARAVKFIDFWEDADLKLKELNIDHEAFEEENRERVASEIAFQTRTPVLGERLRLYEKELVDIYGEYQHLKSKKAMYETMSAQKAAALEAQGENLRESELTEGMYEQTERIIELMYVMVSQHTYMWGRYEALKEQRKKLPPQDSRHAEALLKLEKKLVDVLKKRREVSKKYVDQGNHPTPADAEQIKELGVKSRILKRDIAEFEQVIEEEQKKAEGGEGGSGGEQKEHISTGNNPGAQEEPAIKPLDQSIEARLDRKKRQLQEHERVMKSIDELPSAEKEKMKEEIGMLQRQQTKLRAEVDKLEGILGSKQWSADKRPSELWEKRLQKHDLEQTLQNIAAYRESIVDIPKVHRRTKDLNDAVANIDIQKMDIEEQLLEIEDELFHYTETDLQRRFLDLLDRVREASLLVDSRSTMPPEALEDPEIQKSLEDAKEALETLQQEVDAADEALRKELNDLDEAWIKRMIIRGADVKDLAEEFSIDVEGVRQEDAKAREADPYKQLDWTNEQIGMFEERLTSIEKLPPERQEKLQTDKEQIEERLRELNNLKEAAEKAIRLKEAGETQTPAEIEQQTTENDSGDKQQLQTTNEKSKEDADGSSIPSRPTAPTPADTPDAGLGFEEQTDEETVPMVFDDEAGRTSTSAATGEAGAAAKEGEAAEEAAAGAAGRGAGASAEDEAEDDDMNFEELRFSSEGSDGRRLAAVMEWFQPKKEETPVKELPSIDLGPKDPCEGEPMLYVVVKKAISAEYGATFAERCKKVFANRSHRSQRRFIGLFDDSGAPAFYEKPHPHITRGLKQLFGGPNVKSFINLMAEIRRRILDVAGKIEVATYEEATQTEEIYEQKEEEEFIVPDDE</sequence>
<dbReference type="Proteomes" id="UP000018050">
    <property type="component" value="Unassembled WGS sequence"/>
</dbReference>
<name>U6GD97_EIMAC</name>
<accession>U6GD97</accession>
<organism evidence="7 8">
    <name type="scientific">Eimeria acervulina</name>
    <name type="common">Coccidian parasite</name>
    <dbReference type="NCBI Taxonomy" id="5801"/>
    <lineage>
        <taxon>Eukaryota</taxon>
        <taxon>Sar</taxon>
        <taxon>Alveolata</taxon>
        <taxon>Apicomplexa</taxon>
        <taxon>Conoidasida</taxon>
        <taxon>Coccidia</taxon>
        <taxon>Eucoccidiorida</taxon>
        <taxon>Eimeriorina</taxon>
        <taxon>Eimeriidae</taxon>
        <taxon>Eimeria</taxon>
    </lineage>
</organism>
<feature type="region of interest" description="Disordered" evidence="4">
    <location>
        <begin position="1434"/>
        <end position="1478"/>
    </location>
</feature>
<evidence type="ECO:0000256" key="1">
    <source>
        <dbReference type="ARBA" id="ARBA00022729"/>
    </source>
</evidence>
<keyword evidence="5" id="KW-1133">Transmembrane helix</keyword>
<reference evidence="7" key="2">
    <citation type="submission" date="2013-10" db="EMBL/GenBank/DDBJ databases">
        <authorList>
            <person name="Aslett M."/>
        </authorList>
    </citation>
    <scope>NUCLEOTIDE SEQUENCE</scope>
    <source>
        <strain evidence="7">Houghton</strain>
    </source>
</reference>
<gene>
    <name evidence="7" type="ORF">EAH_00000960</name>
</gene>
<dbReference type="SUPFAM" id="SSF56300">
    <property type="entry name" value="Metallo-dependent phosphatases"/>
    <property type="match status" value="1"/>
</dbReference>
<dbReference type="GeneID" id="25268166"/>
<dbReference type="PANTHER" id="PTHR10161">
    <property type="entry name" value="TARTRATE-RESISTANT ACID PHOSPHATASE TYPE 5"/>
    <property type="match status" value="1"/>
</dbReference>
<evidence type="ECO:0000259" key="6">
    <source>
        <dbReference type="Pfam" id="PF00149"/>
    </source>
</evidence>
<dbReference type="OMA" id="ANNMASW"/>
<feature type="region of interest" description="Disordered" evidence="4">
    <location>
        <begin position="1353"/>
        <end position="1414"/>
    </location>
</feature>
<dbReference type="GO" id="GO:0016787">
    <property type="term" value="F:hydrolase activity"/>
    <property type="evidence" value="ECO:0007669"/>
    <property type="project" value="UniProtKB-KW"/>
</dbReference>
<protein>
    <submittedName>
        <fullName evidence="7">Serine/threonine protein phosphatase, putative</fullName>
    </submittedName>
</protein>
<dbReference type="RefSeq" id="XP_013251510.1">
    <property type="nucleotide sequence ID" value="XM_013396056.1"/>
</dbReference>
<feature type="compositionally biased region" description="Low complexity" evidence="4">
    <location>
        <begin position="1434"/>
        <end position="1448"/>
    </location>
</feature>
<feature type="compositionally biased region" description="Basic and acidic residues" evidence="4">
    <location>
        <begin position="377"/>
        <end position="398"/>
    </location>
</feature>
<feature type="region of interest" description="Disordered" evidence="4">
    <location>
        <begin position="377"/>
        <end position="400"/>
    </location>
</feature>
<feature type="region of interest" description="Disordered" evidence="4">
    <location>
        <begin position="1006"/>
        <end position="1041"/>
    </location>
</feature>
<evidence type="ECO:0000313" key="7">
    <source>
        <dbReference type="EMBL" id="CDI78241.1"/>
    </source>
</evidence>
<feature type="coiled-coil region" evidence="3">
    <location>
        <begin position="1043"/>
        <end position="1095"/>
    </location>
</feature>
<dbReference type="Pfam" id="PF00149">
    <property type="entry name" value="Metallophos"/>
    <property type="match status" value="1"/>
</dbReference>
<evidence type="ECO:0000256" key="4">
    <source>
        <dbReference type="SAM" id="MobiDB-lite"/>
    </source>
</evidence>
<feature type="domain" description="Calcineurin-like phosphoesterase" evidence="6">
    <location>
        <begin position="445"/>
        <end position="663"/>
    </location>
</feature>
<keyword evidence="5" id="KW-0812">Transmembrane</keyword>
<dbReference type="InterPro" id="IPR029052">
    <property type="entry name" value="Metallo-depent_PP-like"/>
</dbReference>
<evidence type="ECO:0000313" key="8">
    <source>
        <dbReference type="Proteomes" id="UP000018050"/>
    </source>
</evidence>
<dbReference type="InterPro" id="IPR004843">
    <property type="entry name" value="Calcineurin-like_PHP"/>
</dbReference>
<keyword evidence="2" id="KW-0378">Hydrolase</keyword>
<evidence type="ECO:0000256" key="5">
    <source>
        <dbReference type="SAM" id="Phobius"/>
    </source>
</evidence>
<evidence type="ECO:0000256" key="2">
    <source>
        <dbReference type="ARBA" id="ARBA00022801"/>
    </source>
</evidence>
<keyword evidence="8" id="KW-1185">Reference proteome</keyword>
<reference evidence="7" key="1">
    <citation type="submission" date="2013-10" db="EMBL/GenBank/DDBJ databases">
        <title>Genomic analysis of the causative agents of coccidiosis in chickens.</title>
        <authorList>
            <person name="Reid A.J."/>
            <person name="Blake D."/>
            <person name="Billington K."/>
            <person name="Browne H."/>
            <person name="Dunn M."/>
            <person name="Hung S."/>
            <person name="Kawahara F."/>
            <person name="Miranda-Saavedra D."/>
            <person name="Mourier T."/>
            <person name="Nagra H."/>
            <person name="Otto T.D."/>
            <person name="Rawlings N."/>
            <person name="Sanchez A."/>
            <person name="Sanders M."/>
            <person name="Subramaniam C."/>
            <person name="Tay Y."/>
            <person name="Dear P."/>
            <person name="Doerig C."/>
            <person name="Gruber A."/>
            <person name="Parkinson J."/>
            <person name="Shirley M."/>
            <person name="Wan K.L."/>
            <person name="Berriman M."/>
            <person name="Tomley F."/>
            <person name="Pain A."/>
        </authorList>
    </citation>
    <scope>NUCLEOTIDE SEQUENCE</scope>
    <source>
        <strain evidence="7">Houghton</strain>
    </source>
</reference>